<dbReference type="PROSITE" id="PS50097">
    <property type="entry name" value="BTB"/>
    <property type="match status" value="1"/>
</dbReference>
<organism evidence="4 5">
    <name type="scientific">Anaeramoeba flamelloides</name>
    <dbReference type="NCBI Taxonomy" id="1746091"/>
    <lineage>
        <taxon>Eukaryota</taxon>
        <taxon>Metamonada</taxon>
        <taxon>Anaeramoebidae</taxon>
        <taxon>Anaeramoeba</taxon>
    </lineage>
</organism>
<evidence type="ECO:0000256" key="1">
    <source>
        <dbReference type="SAM" id="Coils"/>
    </source>
</evidence>
<dbReference type="InterPro" id="IPR011333">
    <property type="entry name" value="SKP1/BTB/POZ_sf"/>
</dbReference>
<gene>
    <name evidence="4" type="ORF">M0812_09475</name>
</gene>
<keyword evidence="1" id="KW-0175">Coiled coil</keyword>
<dbReference type="EMBL" id="JANTQA010000023">
    <property type="protein sequence ID" value="KAJ3443631.1"/>
    <property type="molecule type" value="Genomic_DNA"/>
</dbReference>
<feature type="domain" description="BTB" evidence="3">
    <location>
        <begin position="314"/>
        <end position="379"/>
    </location>
</feature>
<accession>A0AAV7ZR92</accession>
<sequence>MFLAEKINKKIEYPFVFELESGGRFSGEYSRICVNGVDYSPNSHGLNIVLVDPANSIISHRIAFNTEKSEASANNFVELIKSIPLGFYVLISAQGKVSNYMHTAQKKALIFLGSTNFNIREHEYALIGRRGARPGTALCKKGTSRNAIILSNVSDGYWEDLKSLQNDKTFTDFSLMGNQVHLPIIQTRIGEKNITKLIELLKNEENSVHESMIEWIYTRQVTTTLNSNRIKLIIEKLGLDYEKKSTIYQFIMDMYNLYKNEKKGNEKENEKENENDDLKDLIIKINENSGSESYSEPDSDEIFNSRSDTDSSSSDSESDDEYSQIKTHKFLVACRSEFFKKEILNNKDIKIINDKSGNFYETMSILNKYFYTDLIDFNLVSGDNINQCEKLQNYYLLNKKSNVNQYFRSTPQKNTRYKELLPDKAFYLNQEELSFNITYQKSRNELINIKVNDFTFSSKQQILHIVVVDTKNRLIANSAVFDLSNDAWSIHSLENFIKNIETGLLVLVSQASSLSKNLFDQVSDILRLIGIRDLEYGSDEILLMAGCKGFFFVTPQLKKISSSTSGSLTRQWNDLKGLLIPLENL</sequence>
<feature type="region of interest" description="Disordered" evidence="2">
    <location>
        <begin position="289"/>
        <end position="321"/>
    </location>
</feature>
<proteinExistence type="predicted"/>
<reference evidence="4" key="1">
    <citation type="submission" date="2022-08" db="EMBL/GenBank/DDBJ databases">
        <title>Novel sulphate-reducing endosymbionts in the free-living metamonad Anaeramoeba.</title>
        <authorList>
            <person name="Jerlstrom-Hultqvist J."/>
            <person name="Cepicka I."/>
            <person name="Gallot-Lavallee L."/>
            <person name="Salas-Leiva D."/>
            <person name="Curtis B.A."/>
            <person name="Zahonova K."/>
            <person name="Pipaliya S."/>
            <person name="Dacks J."/>
            <person name="Roger A.J."/>
        </authorList>
    </citation>
    <scope>NUCLEOTIDE SEQUENCE</scope>
    <source>
        <strain evidence="4">Busselton2</strain>
    </source>
</reference>
<evidence type="ECO:0000313" key="5">
    <source>
        <dbReference type="Proteomes" id="UP001146793"/>
    </source>
</evidence>
<comment type="caution">
    <text evidence="4">The sequence shown here is derived from an EMBL/GenBank/DDBJ whole genome shotgun (WGS) entry which is preliminary data.</text>
</comment>
<name>A0AAV7ZR92_9EUKA</name>
<dbReference type="Pfam" id="PF15711">
    <property type="entry name" value="ILEI"/>
    <property type="match status" value="2"/>
</dbReference>
<dbReference type="AlphaFoldDB" id="A0AAV7ZR92"/>
<dbReference type="InterPro" id="IPR039477">
    <property type="entry name" value="ILEI/PANDER_dom"/>
</dbReference>
<protein>
    <recommendedName>
        <fullName evidence="3">BTB domain-containing protein</fullName>
    </recommendedName>
</protein>
<dbReference type="Gene3D" id="3.30.710.10">
    <property type="entry name" value="Potassium Channel Kv1.1, Chain A"/>
    <property type="match status" value="1"/>
</dbReference>
<dbReference type="InterPro" id="IPR000210">
    <property type="entry name" value="BTB/POZ_dom"/>
</dbReference>
<evidence type="ECO:0000256" key="2">
    <source>
        <dbReference type="SAM" id="MobiDB-lite"/>
    </source>
</evidence>
<evidence type="ECO:0000313" key="4">
    <source>
        <dbReference type="EMBL" id="KAJ3443631.1"/>
    </source>
</evidence>
<feature type="coiled-coil region" evidence="1">
    <location>
        <begin position="255"/>
        <end position="288"/>
    </location>
</feature>
<dbReference type="PROSITE" id="PS52031">
    <property type="entry name" value="GG_LECTIN"/>
    <property type="match status" value="1"/>
</dbReference>
<dbReference type="Proteomes" id="UP001146793">
    <property type="component" value="Unassembled WGS sequence"/>
</dbReference>
<evidence type="ECO:0000259" key="3">
    <source>
        <dbReference type="PROSITE" id="PS50097"/>
    </source>
</evidence>